<keyword evidence="10" id="KW-0325">Glycoprotein</keyword>
<name>A0A830CMF4_9LAMI</name>
<dbReference type="Gene3D" id="3.80.10.10">
    <property type="entry name" value="Ribonuclease Inhibitor"/>
    <property type="match status" value="4"/>
</dbReference>
<dbReference type="Pfam" id="PF00560">
    <property type="entry name" value="LRR_1"/>
    <property type="match status" value="6"/>
</dbReference>
<dbReference type="GO" id="GO:0006952">
    <property type="term" value="P:defense response"/>
    <property type="evidence" value="ECO:0007669"/>
    <property type="project" value="UniProtKB-ARBA"/>
</dbReference>
<evidence type="ECO:0000256" key="2">
    <source>
        <dbReference type="ARBA" id="ARBA00009592"/>
    </source>
</evidence>
<evidence type="ECO:0000256" key="7">
    <source>
        <dbReference type="ARBA" id="ARBA00022737"/>
    </source>
</evidence>
<evidence type="ECO:0000313" key="13">
    <source>
        <dbReference type="EMBL" id="GFQ00517.1"/>
    </source>
</evidence>
<dbReference type="InterPro" id="IPR001611">
    <property type="entry name" value="Leu-rich_rpt"/>
</dbReference>
<dbReference type="PANTHER" id="PTHR48061:SF2">
    <property type="entry name" value="RECEPTOR LIKE PROTEIN 30-LIKE"/>
    <property type="match status" value="1"/>
</dbReference>
<dbReference type="OrthoDB" id="1394818at2759"/>
<evidence type="ECO:0000259" key="12">
    <source>
        <dbReference type="Pfam" id="PF08263"/>
    </source>
</evidence>
<dbReference type="Proteomes" id="UP000653305">
    <property type="component" value="Unassembled WGS sequence"/>
</dbReference>
<gene>
    <name evidence="13" type="ORF">PHJA_002195600</name>
</gene>
<dbReference type="GO" id="GO:0005886">
    <property type="term" value="C:plasma membrane"/>
    <property type="evidence" value="ECO:0007669"/>
    <property type="project" value="UniProtKB-SubCell"/>
</dbReference>
<dbReference type="FunFam" id="3.80.10.10:FF:000041">
    <property type="entry name" value="LRR receptor-like serine/threonine-protein kinase ERECTA"/>
    <property type="match status" value="2"/>
</dbReference>
<keyword evidence="5" id="KW-0812">Transmembrane</keyword>
<keyword evidence="9" id="KW-0472">Membrane</keyword>
<keyword evidence="14" id="KW-1185">Reference proteome</keyword>
<keyword evidence="3" id="KW-1003">Cell membrane</keyword>
<evidence type="ECO:0000256" key="3">
    <source>
        <dbReference type="ARBA" id="ARBA00022475"/>
    </source>
</evidence>
<organism evidence="13 14">
    <name type="scientific">Phtheirospermum japonicum</name>
    <dbReference type="NCBI Taxonomy" id="374723"/>
    <lineage>
        <taxon>Eukaryota</taxon>
        <taxon>Viridiplantae</taxon>
        <taxon>Streptophyta</taxon>
        <taxon>Embryophyta</taxon>
        <taxon>Tracheophyta</taxon>
        <taxon>Spermatophyta</taxon>
        <taxon>Magnoliopsida</taxon>
        <taxon>eudicotyledons</taxon>
        <taxon>Gunneridae</taxon>
        <taxon>Pentapetalae</taxon>
        <taxon>asterids</taxon>
        <taxon>lamiids</taxon>
        <taxon>Lamiales</taxon>
        <taxon>Orobanchaceae</taxon>
        <taxon>Orobanchaceae incertae sedis</taxon>
        <taxon>Phtheirospermum</taxon>
    </lineage>
</organism>
<evidence type="ECO:0000256" key="9">
    <source>
        <dbReference type="ARBA" id="ARBA00023136"/>
    </source>
</evidence>
<dbReference type="SUPFAM" id="SSF52047">
    <property type="entry name" value="RNI-like"/>
    <property type="match status" value="1"/>
</dbReference>
<evidence type="ECO:0000313" key="14">
    <source>
        <dbReference type="Proteomes" id="UP000653305"/>
    </source>
</evidence>
<dbReference type="InterPro" id="IPR046956">
    <property type="entry name" value="RLP23-like"/>
</dbReference>
<comment type="caution">
    <text evidence="13">The sequence shown here is derived from an EMBL/GenBank/DDBJ whole genome shotgun (WGS) entry which is preliminary data.</text>
</comment>
<dbReference type="PANTHER" id="PTHR48061">
    <property type="entry name" value="LEUCINE-RICH REPEAT RECEPTOR PROTEIN KINASE EMS1-LIKE-RELATED"/>
    <property type="match status" value="1"/>
</dbReference>
<keyword evidence="6 11" id="KW-0732">Signal</keyword>
<evidence type="ECO:0000256" key="8">
    <source>
        <dbReference type="ARBA" id="ARBA00022989"/>
    </source>
</evidence>
<dbReference type="Pfam" id="PF08263">
    <property type="entry name" value="LRRNT_2"/>
    <property type="match status" value="1"/>
</dbReference>
<keyword evidence="13" id="KW-0675">Receptor</keyword>
<dbReference type="SUPFAM" id="SSF52058">
    <property type="entry name" value="L domain-like"/>
    <property type="match status" value="3"/>
</dbReference>
<feature type="signal peptide" evidence="11">
    <location>
        <begin position="1"/>
        <end position="26"/>
    </location>
</feature>
<dbReference type="InterPro" id="IPR013210">
    <property type="entry name" value="LRR_N_plant-typ"/>
</dbReference>
<protein>
    <submittedName>
        <fullName evidence="13">Receptor-like protein 12</fullName>
    </submittedName>
</protein>
<keyword evidence="7" id="KW-0677">Repeat</keyword>
<evidence type="ECO:0000256" key="1">
    <source>
        <dbReference type="ARBA" id="ARBA00004251"/>
    </source>
</evidence>
<feature type="domain" description="Leucine-rich repeat-containing N-terminal plant-type" evidence="12">
    <location>
        <begin position="30"/>
        <end position="72"/>
    </location>
</feature>
<feature type="chain" id="PRO_5032611320" evidence="11">
    <location>
        <begin position="27"/>
        <end position="1129"/>
    </location>
</feature>
<evidence type="ECO:0000256" key="6">
    <source>
        <dbReference type="ARBA" id="ARBA00022729"/>
    </source>
</evidence>
<dbReference type="GO" id="GO:0051707">
    <property type="term" value="P:response to other organism"/>
    <property type="evidence" value="ECO:0007669"/>
    <property type="project" value="UniProtKB-ARBA"/>
</dbReference>
<dbReference type="EMBL" id="BMAC01000631">
    <property type="protein sequence ID" value="GFQ00517.1"/>
    <property type="molecule type" value="Genomic_DNA"/>
</dbReference>
<dbReference type="FunFam" id="3.80.10.10:FF:000095">
    <property type="entry name" value="LRR receptor-like serine/threonine-protein kinase GSO1"/>
    <property type="match status" value="1"/>
</dbReference>
<evidence type="ECO:0000256" key="5">
    <source>
        <dbReference type="ARBA" id="ARBA00022692"/>
    </source>
</evidence>
<dbReference type="Pfam" id="PF13855">
    <property type="entry name" value="LRR_8"/>
    <property type="match status" value="4"/>
</dbReference>
<sequence>MRIQLFSFLLLLIPLFQILHVARVSGQCLDDQRSLLLQLKNSLKYNSSSSKKLVNWNQTTIDCCNWDGIACDNSGHVISLNLENEFISNGIENSTSLFALRYLQKLNLALNTFSNSIQIPKGLQNLTNLAYLNLSNAGFGGQIPIELSFLRNLVVLDLSNLFPGIEPLKLENPNLKTLVQNLTGLKELYLDAVDISAQNSDWTRALSSSLPNLTNLSLRGCSLPGPLDPSLLQLRSLSVLHLDQNDLSTTKPDFFANFSSLTILTLGSCSLTGTFPESIFQVPSLQTLDLSYNNLLKGTIQQFPRNSSFQTIVLRNTNFSGSIPDSIVNLRMLSKIDLFSCNFTGPIPSTMANLTELVYLDFSVNNFTGSIPLFRMSKKLNYIDLSRNSLTGILSNTHFEGLNSLVYINLGYNSLTGSIPSSLFGLPLLQRLQLSNNEFRGQVNEFSTSNYPNLDTLDLSNNNLVGPIPESFFGLEQLSVLSLSSNFFNGTTKLEKIQRLSNLTRLDLGHNNLTVDVSSGNILSLPQLLRLNLASCKLSNFPDLRNQSKISFLDLSSNRISGEIPIWIWNIGNNALNHLNLSYNLLVGFQRPINMPDLLNVLDLHSNRLQGELPLPPNSVVYIDYSSNHFQNTIPIDIGNSTLFTNFLSLANNNLTGKIPESLCNPTYLQVLDLSGNNLNGSIPSCLTNTLGVLNLGRNQISGIIPDNFSVSCSLKTLDLSNNNLGGHMPFSLANCKSLEVMNVGNNKIKDTFPCMLKNLSALRVLVLRRNKFHGELRCPMTKNGSWPDLQIIDIAFNNFTGKLSPECIANWRGMTVDKNGDQPRQNKHIQFDFLSLNNFYYQDMVMVTIKGLEMELIKILKVFTVIDFSCNNFSGPIPDTIGNLTSLYILNLSHNALDGNIPSTVGNLKQLGSLDLSSNGLTGEIPREIAGLNFLSFLNLSYNKLVGMIPTGSQFQTFSKESYVGNPELCGFPLNKSCNFDGERENLGPGLSGTGFDWRFILTGLGFGFGASLVVAPLALCERWRGKCDGGLDQLLKMVFPGYGSSHIRYDNKVEAVEDIEDDEDEEESGDKLSIGRYCVFCTKLDIQIKRAVHNQQCTCYNSPPMLSTPTTTSSSSSSLLVVCRESN</sequence>
<accession>A0A830CMF4</accession>
<evidence type="ECO:0000256" key="10">
    <source>
        <dbReference type="ARBA" id="ARBA00023180"/>
    </source>
</evidence>
<evidence type="ECO:0000256" key="11">
    <source>
        <dbReference type="SAM" id="SignalP"/>
    </source>
</evidence>
<keyword evidence="4" id="KW-0433">Leucine-rich repeat</keyword>
<proteinExistence type="inferred from homology"/>
<dbReference type="SMART" id="SM00369">
    <property type="entry name" value="LRR_TYP"/>
    <property type="match status" value="8"/>
</dbReference>
<comment type="subcellular location">
    <subcellularLocation>
        <location evidence="1">Cell membrane</location>
        <topology evidence="1">Single-pass type I membrane protein</topology>
    </subcellularLocation>
</comment>
<keyword evidence="8" id="KW-1133">Transmembrane helix</keyword>
<dbReference type="InterPro" id="IPR032675">
    <property type="entry name" value="LRR_dom_sf"/>
</dbReference>
<dbReference type="AlphaFoldDB" id="A0A830CMF4"/>
<dbReference type="InterPro" id="IPR003591">
    <property type="entry name" value="Leu-rich_rpt_typical-subtyp"/>
</dbReference>
<reference evidence="13" key="1">
    <citation type="submission" date="2020-07" db="EMBL/GenBank/DDBJ databases">
        <title>Ethylene signaling mediates host invasion by parasitic plants.</title>
        <authorList>
            <person name="Yoshida S."/>
        </authorList>
    </citation>
    <scope>NUCLEOTIDE SEQUENCE</scope>
    <source>
        <strain evidence="13">Okayama</strain>
    </source>
</reference>
<comment type="similarity">
    <text evidence="2">Belongs to the RLP family.</text>
</comment>
<dbReference type="PRINTS" id="PR00019">
    <property type="entry name" value="LEURICHRPT"/>
</dbReference>
<evidence type="ECO:0000256" key="4">
    <source>
        <dbReference type="ARBA" id="ARBA00022614"/>
    </source>
</evidence>